<comment type="caution">
    <text evidence="2">The sequence shown here is derived from an EMBL/GenBank/DDBJ whole genome shotgun (WGS) entry which is preliminary data.</text>
</comment>
<evidence type="ECO:0000256" key="1">
    <source>
        <dbReference type="SAM" id="MobiDB-lite"/>
    </source>
</evidence>
<evidence type="ECO:0000313" key="2">
    <source>
        <dbReference type="EMBL" id="KAL1863876.1"/>
    </source>
</evidence>
<feature type="region of interest" description="Disordered" evidence="1">
    <location>
        <begin position="1"/>
        <end position="23"/>
    </location>
</feature>
<organism evidence="2 3">
    <name type="scientific">Diaporthe australafricana</name>
    <dbReference type="NCBI Taxonomy" id="127596"/>
    <lineage>
        <taxon>Eukaryota</taxon>
        <taxon>Fungi</taxon>
        <taxon>Dikarya</taxon>
        <taxon>Ascomycota</taxon>
        <taxon>Pezizomycotina</taxon>
        <taxon>Sordariomycetes</taxon>
        <taxon>Sordariomycetidae</taxon>
        <taxon>Diaporthales</taxon>
        <taxon>Diaporthaceae</taxon>
        <taxon>Diaporthe</taxon>
    </lineage>
</organism>
<protein>
    <recommendedName>
        <fullName evidence="4">Protein kinase domain-containing protein</fullName>
    </recommendedName>
</protein>
<sequence length="329" mass="36633">MSNPRSVAGSSARTRSTVGSSSAMRRWEEENAAIIRTQLQQTYDYFMFFHLGVAAACYNQNPDSNERRYGQYDVPRSSAPRFESPTPRARNPYYLLPPRDVDPDIAAQLDAELRGGTHPLNAALGPAGLRFVKILGAGSQGTAVLFDIVDDNGTTRKVVAKYSSGDDDDDDDDGLAGEKGWMRRQFIHGFDVTEDNDDDSDDGQHRDDQDIYLMEFMKHGTVDKILRSVSQSQVQLNSGDLWRIFHCLFRACIALAYPNRWAFGLRAEHGDRVPLSEELVPTEANGLAIPPEDDAIINLDMNANNVMIGDFDSDPGVHPHDQFSYLQGE</sequence>
<reference evidence="2 3" key="1">
    <citation type="journal article" date="2024" name="IMA Fungus">
        <title>IMA Genome - F19 : A genome assembly and annotation guide to empower mycologists, including annotated draft genome sequences of Ceratocystis pirilliformis, Diaporthe australafricana, Fusarium ophioides, Paecilomyces lecythidis, and Sporothrix stenoceras.</title>
        <authorList>
            <person name="Aylward J."/>
            <person name="Wilson A.M."/>
            <person name="Visagie C.M."/>
            <person name="Spraker J."/>
            <person name="Barnes I."/>
            <person name="Buitendag C."/>
            <person name="Ceriani C."/>
            <person name="Del Mar Angel L."/>
            <person name="du Plessis D."/>
            <person name="Fuchs T."/>
            <person name="Gasser K."/>
            <person name="Kramer D."/>
            <person name="Li W."/>
            <person name="Munsamy K."/>
            <person name="Piso A."/>
            <person name="Price J.L."/>
            <person name="Sonnekus B."/>
            <person name="Thomas C."/>
            <person name="van der Nest A."/>
            <person name="van Dijk A."/>
            <person name="van Heerden A."/>
            <person name="van Vuuren N."/>
            <person name="Yilmaz N."/>
            <person name="Duong T.A."/>
            <person name="van der Merwe N.A."/>
            <person name="Wingfield M.J."/>
            <person name="Wingfield B.D."/>
        </authorList>
    </citation>
    <scope>NUCLEOTIDE SEQUENCE [LARGE SCALE GENOMIC DNA]</scope>
    <source>
        <strain evidence="2 3">CMW 18300</strain>
    </source>
</reference>
<gene>
    <name evidence="2" type="ORF">Daus18300_008025</name>
</gene>
<dbReference type="EMBL" id="JAWRVE010000073">
    <property type="protein sequence ID" value="KAL1863876.1"/>
    <property type="molecule type" value="Genomic_DNA"/>
</dbReference>
<evidence type="ECO:0000313" key="3">
    <source>
        <dbReference type="Proteomes" id="UP001583177"/>
    </source>
</evidence>
<name>A0ABR3WK31_9PEZI</name>
<feature type="region of interest" description="Disordered" evidence="1">
    <location>
        <begin position="67"/>
        <end position="92"/>
    </location>
</feature>
<dbReference type="Proteomes" id="UP001583177">
    <property type="component" value="Unassembled WGS sequence"/>
</dbReference>
<evidence type="ECO:0008006" key="4">
    <source>
        <dbReference type="Google" id="ProtNLM"/>
    </source>
</evidence>
<keyword evidence="3" id="KW-1185">Reference proteome</keyword>
<proteinExistence type="predicted"/>
<accession>A0ABR3WK31</accession>